<evidence type="ECO:0000313" key="1">
    <source>
        <dbReference type="EMBL" id="VAW57983.1"/>
    </source>
</evidence>
<name>A0A3B0X0D7_9ZZZZ</name>
<reference evidence="1" key="1">
    <citation type="submission" date="2018-06" db="EMBL/GenBank/DDBJ databases">
        <authorList>
            <person name="Zhirakovskaya E."/>
        </authorList>
    </citation>
    <scope>NUCLEOTIDE SEQUENCE</scope>
</reference>
<organism evidence="1">
    <name type="scientific">hydrothermal vent metagenome</name>
    <dbReference type="NCBI Taxonomy" id="652676"/>
    <lineage>
        <taxon>unclassified sequences</taxon>
        <taxon>metagenomes</taxon>
        <taxon>ecological metagenomes</taxon>
    </lineage>
</organism>
<accession>A0A3B0X0D7</accession>
<protein>
    <submittedName>
        <fullName evidence="1">Uncharacterized protein</fullName>
    </submittedName>
</protein>
<proteinExistence type="predicted"/>
<dbReference type="AlphaFoldDB" id="A0A3B0X0D7"/>
<dbReference type="EMBL" id="UOFG01000008">
    <property type="protein sequence ID" value="VAW57983.1"/>
    <property type="molecule type" value="Genomic_DNA"/>
</dbReference>
<sequence length="258" mass="28549">MKKTTVSLKYKKSATVFGGLKITQKGVGFISSEVNPELFNQGPNSGGQKQRHETRIALCLAYRDTLSTEMFCLDSDSDEEQAIVWGGYKISFAGLSGYTDTEVRLEIEEIPEAHVKSMRREKNEDVTVFNKREITAVLANNKPVIIFDTFSITLNGIKRSGVSSKPPPSSATSKETALFTLCLLDSSLSASIVESADVSMDIANTAPDFQIQPLYWQGYKFSYAGQDDKNNVLFLIAEVPDELDAPVVKKSLWKRLLS</sequence>
<gene>
    <name evidence="1" type="ORF">MNBD_GAMMA11-2890</name>
</gene>